<evidence type="ECO:0000256" key="3">
    <source>
        <dbReference type="ARBA" id="ARBA00011881"/>
    </source>
</evidence>
<evidence type="ECO:0000256" key="6">
    <source>
        <dbReference type="ARBA" id="ARBA00023239"/>
    </source>
</evidence>
<feature type="binding site" evidence="14">
    <location>
        <position position="222"/>
    </location>
    <ligand>
        <name>pyruvate</name>
        <dbReference type="ChEBI" id="CHEBI:15361"/>
    </ligand>
</feature>
<dbReference type="GO" id="GO:0044281">
    <property type="term" value="P:small molecule metabolic process"/>
    <property type="evidence" value="ECO:0007669"/>
    <property type="project" value="UniProtKB-ARBA"/>
</dbReference>
<comment type="catalytic activity">
    <reaction evidence="11">
        <text>(4S)-4-hydroxy-2-oxoglutarate = glyoxylate + pyruvate</text>
        <dbReference type="Rhea" id="RHEA:35639"/>
        <dbReference type="ChEBI" id="CHEBI:15361"/>
        <dbReference type="ChEBI" id="CHEBI:36655"/>
        <dbReference type="ChEBI" id="CHEBI:71685"/>
        <dbReference type="EC" id="4.1.3.16"/>
    </reaction>
</comment>
<dbReference type="GO" id="GO:0008700">
    <property type="term" value="F:(R,S)-4-hydroxy-2-oxoglutarate aldolase activity"/>
    <property type="evidence" value="ECO:0007669"/>
    <property type="project" value="UniProtKB-EC"/>
</dbReference>
<dbReference type="Pfam" id="PF00701">
    <property type="entry name" value="DHDPS"/>
    <property type="match status" value="1"/>
</dbReference>
<evidence type="ECO:0000256" key="1">
    <source>
        <dbReference type="ARBA" id="ARBA00002577"/>
    </source>
</evidence>
<evidence type="ECO:0000256" key="13">
    <source>
        <dbReference type="PIRSR" id="PIRSR001365-1"/>
    </source>
</evidence>
<dbReference type="Gene3D" id="3.20.20.70">
    <property type="entry name" value="Aldolase class I"/>
    <property type="match status" value="1"/>
</dbReference>
<dbReference type="PANTHER" id="PTHR12128">
    <property type="entry name" value="DIHYDRODIPICOLINATE SYNTHASE"/>
    <property type="match status" value="1"/>
</dbReference>
<feature type="active site" description="Schiff-base intermediate with substrate" evidence="13">
    <location>
        <position position="181"/>
    </location>
</feature>
<gene>
    <name evidence="15" type="ORF">AAG570_000085</name>
</gene>
<protein>
    <recommendedName>
        <fullName evidence="5">4-hydroxy-2-oxoglutarate aldolase, mitochondrial</fullName>
        <ecNumber evidence="4">4.1.3.16</ecNumber>
    </recommendedName>
    <alternativeName>
        <fullName evidence="9">Dihydrodipicolinate synthase-like</fullName>
    </alternativeName>
    <alternativeName>
        <fullName evidence="8">Probable 2-keto-4-hydroxyglutarate aldolase</fullName>
    </alternativeName>
</protein>
<dbReference type="SUPFAM" id="SSF51569">
    <property type="entry name" value="Aldolase"/>
    <property type="match status" value="1"/>
</dbReference>
<dbReference type="PIRSF" id="PIRSF001365">
    <property type="entry name" value="DHDPS"/>
    <property type="match status" value="1"/>
</dbReference>
<evidence type="ECO:0000313" key="16">
    <source>
        <dbReference type="Proteomes" id="UP001558652"/>
    </source>
</evidence>
<name>A0ABD0ZH97_9HEMI</name>
<evidence type="ECO:0000256" key="2">
    <source>
        <dbReference type="ARBA" id="ARBA00007592"/>
    </source>
</evidence>
<dbReference type="Proteomes" id="UP001558652">
    <property type="component" value="Unassembled WGS sequence"/>
</dbReference>
<accession>A0ABD0ZH97</accession>
<comment type="caution">
    <text evidence="15">The sequence shown here is derived from an EMBL/GenBank/DDBJ whole genome shotgun (WGS) entry which is preliminary data.</text>
</comment>
<dbReference type="AlphaFoldDB" id="A0ABD0ZH97"/>
<evidence type="ECO:0000256" key="12">
    <source>
        <dbReference type="PIRNR" id="PIRNR001365"/>
    </source>
</evidence>
<dbReference type="InterPro" id="IPR002220">
    <property type="entry name" value="DapA-like"/>
</dbReference>
<dbReference type="SMART" id="SM01130">
    <property type="entry name" value="DHDPS"/>
    <property type="match status" value="1"/>
</dbReference>
<feature type="active site" description="Proton donor/acceptor" evidence="13">
    <location>
        <position position="153"/>
    </location>
</feature>
<dbReference type="PRINTS" id="PR00146">
    <property type="entry name" value="DHPICSNTHASE"/>
</dbReference>
<organism evidence="15 16">
    <name type="scientific">Ranatra chinensis</name>
    <dbReference type="NCBI Taxonomy" id="642074"/>
    <lineage>
        <taxon>Eukaryota</taxon>
        <taxon>Metazoa</taxon>
        <taxon>Ecdysozoa</taxon>
        <taxon>Arthropoda</taxon>
        <taxon>Hexapoda</taxon>
        <taxon>Insecta</taxon>
        <taxon>Pterygota</taxon>
        <taxon>Neoptera</taxon>
        <taxon>Paraneoptera</taxon>
        <taxon>Hemiptera</taxon>
        <taxon>Heteroptera</taxon>
        <taxon>Panheteroptera</taxon>
        <taxon>Nepomorpha</taxon>
        <taxon>Nepidae</taxon>
        <taxon>Ranatrinae</taxon>
        <taxon>Ranatra</taxon>
    </lineage>
</organism>
<comment type="similarity">
    <text evidence="2 12">Belongs to the DapA family.</text>
</comment>
<evidence type="ECO:0000256" key="10">
    <source>
        <dbReference type="ARBA" id="ARBA00033610"/>
    </source>
</evidence>
<reference evidence="15 16" key="1">
    <citation type="submission" date="2024-07" db="EMBL/GenBank/DDBJ databases">
        <title>Chromosome-level genome assembly of the water stick insect Ranatra chinensis (Heteroptera: Nepidae).</title>
        <authorList>
            <person name="Liu X."/>
        </authorList>
    </citation>
    <scope>NUCLEOTIDE SEQUENCE [LARGE SCALE GENOMIC DNA]</scope>
    <source>
        <strain evidence="15">Cailab_2021Rc</strain>
        <tissue evidence="15">Muscle</tissue>
    </source>
</reference>
<comment type="subunit">
    <text evidence="3">Homotetramer.</text>
</comment>
<dbReference type="InterPro" id="IPR013785">
    <property type="entry name" value="Aldolase_TIM"/>
</dbReference>
<dbReference type="PANTHER" id="PTHR12128:SF66">
    <property type="entry name" value="4-HYDROXY-2-OXOGLUTARATE ALDOLASE, MITOCHONDRIAL"/>
    <property type="match status" value="1"/>
</dbReference>
<evidence type="ECO:0000313" key="15">
    <source>
        <dbReference type="EMBL" id="KAL1140153.1"/>
    </source>
</evidence>
<comment type="function">
    <text evidence="1">Catalyzes the final step in the metabolic pathway of hydroxyproline.</text>
</comment>
<evidence type="ECO:0000256" key="11">
    <source>
        <dbReference type="ARBA" id="ARBA00033613"/>
    </source>
</evidence>
<dbReference type="EMBL" id="JBFDAA010000001">
    <property type="protein sequence ID" value="KAL1140153.1"/>
    <property type="molecule type" value="Genomic_DNA"/>
</dbReference>
<sequence>MGGVSRLVAGLSSKVGRRDVKLKGVFIPLTTPFGTDQEISYKDLKKNMEAYEKIPFQGYVVAGSNGEAPYLTPEERVSLVKFVASNTNKIVIGGATCESTKSTCQLSNSMANAGADGLLIMPPFYFKKRMTEEAIMSHYTTIADSCDLPLIIYNMPYTTGFDISTQTLVKLARHPNIRGVKDSDVRKCAGTVLDTKDLNFDVLIGSAGYLLPALINGCSGGINGLAGILGREICQLYELFKEGRFEEATQLQMSLCRPDTLLLAEMGVPGLKAAMDMSGQLVGGLCRRPVLPPTDLDKQRIKLCLQQSGFM</sequence>
<dbReference type="EC" id="4.1.3.16" evidence="4"/>
<evidence type="ECO:0000256" key="5">
    <source>
        <dbReference type="ARBA" id="ARBA00018425"/>
    </source>
</evidence>
<comment type="catalytic activity">
    <reaction evidence="10">
        <text>(4R)-4-hydroxy-2-oxoglutarate = glyoxylate + pyruvate</text>
        <dbReference type="Rhea" id="RHEA:30687"/>
        <dbReference type="ChEBI" id="CHEBI:15361"/>
        <dbReference type="ChEBI" id="CHEBI:36655"/>
        <dbReference type="ChEBI" id="CHEBI:62213"/>
        <dbReference type="EC" id="4.1.3.16"/>
    </reaction>
</comment>
<evidence type="ECO:0000256" key="14">
    <source>
        <dbReference type="PIRSR" id="PIRSR001365-2"/>
    </source>
</evidence>
<evidence type="ECO:0000256" key="4">
    <source>
        <dbReference type="ARBA" id="ARBA00012215"/>
    </source>
</evidence>
<keyword evidence="7" id="KW-0704">Schiff base</keyword>
<dbReference type="InterPro" id="IPR020625">
    <property type="entry name" value="Schiff_base-form_aldolases_AS"/>
</dbReference>
<keyword evidence="6 12" id="KW-0456">Lyase</keyword>
<evidence type="ECO:0000256" key="9">
    <source>
        <dbReference type="ARBA" id="ARBA00032879"/>
    </source>
</evidence>
<dbReference type="CDD" id="cd00408">
    <property type="entry name" value="DHDPS-like"/>
    <property type="match status" value="1"/>
</dbReference>
<proteinExistence type="inferred from homology"/>
<dbReference type="PROSITE" id="PS00666">
    <property type="entry name" value="DHDPS_2"/>
    <property type="match status" value="1"/>
</dbReference>
<evidence type="ECO:0000256" key="7">
    <source>
        <dbReference type="ARBA" id="ARBA00023270"/>
    </source>
</evidence>
<keyword evidence="16" id="KW-1185">Reference proteome</keyword>
<evidence type="ECO:0000256" key="8">
    <source>
        <dbReference type="ARBA" id="ARBA00030874"/>
    </source>
</evidence>